<keyword evidence="2" id="KW-0645">Protease</keyword>
<feature type="compositionally biased region" description="Low complexity" evidence="5">
    <location>
        <begin position="177"/>
        <end position="186"/>
    </location>
</feature>
<evidence type="ECO:0000313" key="7">
    <source>
        <dbReference type="Proteomes" id="UP000836402"/>
    </source>
</evidence>
<feature type="compositionally biased region" description="Low complexity" evidence="5">
    <location>
        <begin position="463"/>
        <end position="476"/>
    </location>
</feature>
<reference evidence="6" key="1">
    <citation type="submission" date="2020-10" db="EMBL/GenBank/DDBJ databases">
        <authorList>
            <person name="Sedaghatjoo S."/>
        </authorList>
    </citation>
    <scope>NUCLEOTIDE SEQUENCE</scope>
    <source>
        <strain evidence="6">AZH3</strain>
    </source>
</reference>
<feature type="compositionally biased region" description="Pro residues" evidence="5">
    <location>
        <begin position="594"/>
        <end position="603"/>
    </location>
</feature>
<evidence type="ECO:0000256" key="1">
    <source>
        <dbReference type="ARBA" id="ARBA00006641"/>
    </source>
</evidence>
<organism evidence="6 7">
    <name type="scientific">Tilletia caries</name>
    <name type="common">wheat bunt fungus</name>
    <dbReference type="NCBI Taxonomy" id="13290"/>
    <lineage>
        <taxon>Eukaryota</taxon>
        <taxon>Fungi</taxon>
        <taxon>Dikarya</taxon>
        <taxon>Basidiomycota</taxon>
        <taxon>Ustilaginomycotina</taxon>
        <taxon>Exobasidiomycetes</taxon>
        <taxon>Tilletiales</taxon>
        <taxon>Tilletiaceae</taxon>
        <taxon>Tilletia</taxon>
    </lineage>
</organism>
<dbReference type="EMBL" id="CAJHJG010000509">
    <property type="protein sequence ID" value="CAD6903289.1"/>
    <property type="molecule type" value="Genomic_DNA"/>
</dbReference>
<dbReference type="Proteomes" id="UP000836402">
    <property type="component" value="Unassembled WGS sequence"/>
</dbReference>
<feature type="compositionally biased region" description="Basic and acidic residues" evidence="5">
    <location>
        <begin position="274"/>
        <end position="288"/>
    </location>
</feature>
<feature type="region of interest" description="Disordered" evidence="5">
    <location>
        <begin position="1191"/>
        <end position="1223"/>
    </location>
</feature>
<feature type="region of interest" description="Disordered" evidence="5">
    <location>
        <begin position="566"/>
        <end position="623"/>
    </location>
</feature>
<name>A0ABN7IJ13_9BASI</name>
<protein>
    <submittedName>
        <fullName evidence="6">Uncharacterized protein</fullName>
    </submittedName>
</protein>
<feature type="region of interest" description="Disordered" evidence="5">
    <location>
        <begin position="1519"/>
        <end position="1540"/>
    </location>
</feature>
<feature type="compositionally biased region" description="Low complexity" evidence="5">
    <location>
        <begin position="204"/>
        <end position="243"/>
    </location>
</feature>
<feature type="region of interest" description="Disordered" evidence="5">
    <location>
        <begin position="643"/>
        <end position="691"/>
    </location>
</feature>
<dbReference type="PANTHER" id="PTHR23402:SF1">
    <property type="entry name" value="PYROGLUTAMYL-PEPTIDASE I"/>
    <property type="match status" value="1"/>
</dbReference>
<evidence type="ECO:0000256" key="5">
    <source>
        <dbReference type="SAM" id="MobiDB-lite"/>
    </source>
</evidence>
<dbReference type="PANTHER" id="PTHR23402">
    <property type="entry name" value="PROTEASE FAMILY C15 PYROGLUTAMYL-PEPTIDASE I-RELATED"/>
    <property type="match status" value="1"/>
</dbReference>
<gene>
    <name evidence="6" type="ORF">JKIAZH3_G355</name>
</gene>
<feature type="region of interest" description="Disordered" evidence="5">
    <location>
        <begin position="201"/>
        <end position="298"/>
    </location>
</feature>
<feature type="region of interest" description="Disordered" evidence="5">
    <location>
        <begin position="734"/>
        <end position="771"/>
    </location>
</feature>
<evidence type="ECO:0000256" key="4">
    <source>
        <dbReference type="ARBA" id="ARBA00022807"/>
    </source>
</evidence>
<dbReference type="Gene3D" id="3.40.630.20">
    <property type="entry name" value="Peptidase C15, pyroglutamyl peptidase I-like"/>
    <property type="match status" value="2"/>
</dbReference>
<feature type="region of interest" description="Disordered" evidence="5">
    <location>
        <begin position="158"/>
        <end position="186"/>
    </location>
</feature>
<comment type="caution">
    <text evidence="6">The sequence shown here is derived from an EMBL/GenBank/DDBJ whole genome shotgun (WGS) entry which is preliminary data.</text>
</comment>
<evidence type="ECO:0000256" key="2">
    <source>
        <dbReference type="ARBA" id="ARBA00022670"/>
    </source>
</evidence>
<sequence length="1540" mass="170886">MSLPTVSNKNINVLIIGLGPFAQWRENAGWSAISPLHNTYLDPWSPPLSEGHPSIPGDLPASDDLPRIHIQTLQIPMHYPVVLDIIPRLHGHEPASPYANPWLDPKGAQDRFAGDGREYPAGYSVRHPIDGWDVILHVGVGSAGKMTVETRARKVGYKGRDIDGNFPPPLPQHNDRASVSSSSSASSSVLSRASSMRFSDRQRSLWSVSSDSSSRSLTTQGSTSPELGCSPAPASDASPLSLPFSQCDGSDRQLRKRAPPSRLKGEPKLVLPRLGDKADLEQQRRPPDSVESELTETQRARKRLRSYKKVLERHPRGMSFARSFLEKRPAGGFDEGYEDFGDIEEADIDTDLLVEWLTQMGYQNVFESRDGGGWLCEFILYCSLCESRRPNPFLGRASQAIDGSTWGEQAAQGAKVLFIHCPPVGQPLSTKEIRAAVRATVCDDDMFDGITEEDLQQAEFQASQQIQQRIPQPRAQTTARQPVAPHNPYQRQLQEARVRAVAAPTSVAAAASTNTFQQNGRAPPQSHVPAKRPAPAAEVQRYAAAATRASPGLGIGSMQPVLGRLPGTKRVQPPFKPPFKKPKTEPMANHMPLHIPPPPPAPGPHRDGADAQNQKRGTVDDPIDDLDYEFWANVDVEAEELIATQQVRNGPAGRTEYSASPEKREPAPVQTRAPIQQPASTSKRPDNAEERRIAAAEAAARAKAEREAAELKKQLQEVQKQLWTKQGEDKMLRQRLQKAEADKSSLEKEKERMRVAHQEEVRKVNSQKDEDMKRMHDIAQFKAMEAETSRRTPQWPMRRPGSVHRSGSQFRTPQIIGLKTPTKSAERRRQEIDRKLSQDSPTRGSRMVEKPLPPAFPGFDNSFMVPALPRNKGKAPAAAAAPMPRREHVVIPETPRAGESIAFDDYAFEPLADALSSPPRVSRIQTPKTTPRRANAAEPIAPDIVAAPATTPVAWKLWARQVYAVRCSNFVGDILSFGGPLPTPVLSLPRSQLLSAKLEPAPTIPAHPLVIHRLIDLRLPDEAHSQVRMLWDRAMERLLEVCSDAGRNLTDAFFVHPDPETLEASSNVVDEAERIFWSYQDQIDEAMLHVLQSLAALLRILACILLRLCMLDALQDVLLLLSRMMMSSRNFVHAVLLSESPLRQLAMSLDDFTSEPTSQDFRIAALLQPPPFSKMLIEVVRKTYAAPLRVSHQPSAPSAQAPPEVGKGKGKQRALEEGEEQEEEVWDVGAGSREECLAAVAACLQCLSLSDPQARSGLITFIEEPGMVMTYIHPKTSPELQQAMLQILLPFAAAQYEWMNVLACDFPEDLPGSLKPMRDRMKTPLVDNVGKQLWDGNDWSWEDNHRFHCSALIFFSQLLIYHGDSARTFLGASKQLLAAVIRTTHRDSAAMWLQPDLVDKTDDQELGRAADRICMNLQFICLLCVTPKSPINLAAQIRDFELRSDFCKGLKHLFNVAFGRIACVASPDYLNQPEREDFVAVRSKLDQAYALANDILDSMLTPDEVGQLYQQMGAIVYEAEEGADDDETQTQDEEDMPDME</sequence>
<dbReference type="SUPFAM" id="SSF53182">
    <property type="entry name" value="Pyrrolidone carboxyl peptidase (pyroglutamate aminopeptidase)"/>
    <property type="match status" value="2"/>
</dbReference>
<comment type="similarity">
    <text evidence="1">Belongs to the peptidase C15 family.</text>
</comment>
<feature type="compositionally biased region" description="Basic and acidic residues" evidence="5">
    <location>
        <begin position="824"/>
        <end position="837"/>
    </location>
</feature>
<feature type="compositionally biased region" description="Polar residues" evidence="5">
    <location>
        <begin position="673"/>
        <end position="682"/>
    </location>
</feature>
<feature type="compositionally biased region" description="Low complexity" evidence="5">
    <location>
        <begin position="1193"/>
        <end position="1203"/>
    </location>
</feature>
<proteinExistence type="inferred from homology"/>
<evidence type="ECO:0000256" key="3">
    <source>
        <dbReference type="ARBA" id="ARBA00022801"/>
    </source>
</evidence>
<feature type="region of interest" description="Disordered" evidence="5">
    <location>
        <begin position="463"/>
        <end position="492"/>
    </location>
</feature>
<dbReference type="InterPro" id="IPR016125">
    <property type="entry name" value="Peptidase_C15-like"/>
</dbReference>
<accession>A0ABN7IJ13</accession>
<keyword evidence="4" id="KW-0788">Thiol protease</keyword>
<dbReference type="InterPro" id="IPR036440">
    <property type="entry name" value="Peptidase_C15-like_sf"/>
</dbReference>
<feature type="region of interest" description="Disordered" evidence="5">
    <location>
        <begin position="784"/>
        <end position="848"/>
    </location>
</feature>
<evidence type="ECO:0000313" key="6">
    <source>
        <dbReference type="EMBL" id="CAD6903289.1"/>
    </source>
</evidence>
<keyword evidence="3" id="KW-0378">Hydrolase</keyword>
<keyword evidence="7" id="KW-1185">Reference proteome</keyword>